<gene>
    <name evidence="2" type="ORF">tinsulaeT_27650</name>
</gene>
<dbReference type="Proteomes" id="UP001157186">
    <property type="component" value="Unassembled WGS sequence"/>
</dbReference>
<proteinExistence type="inferred from homology"/>
<evidence type="ECO:0000313" key="3">
    <source>
        <dbReference type="Proteomes" id="UP001157186"/>
    </source>
</evidence>
<accession>A0ABQ6GU05</accession>
<dbReference type="Pfam" id="PF00378">
    <property type="entry name" value="ECH_1"/>
    <property type="match status" value="1"/>
</dbReference>
<dbReference type="EMBL" id="BSST01000001">
    <property type="protein sequence ID" value="GLX79425.1"/>
    <property type="molecule type" value="Genomic_DNA"/>
</dbReference>
<evidence type="ECO:0000313" key="2">
    <source>
        <dbReference type="EMBL" id="GLX79425.1"/>
    </source>
</evidence>
<comment type="similarity">
    <text evidence="1">Belongs to the enoyl-CoA hydratase/isomerase family.</text>
</comment>
<comment type="caution">
    <text evidence="2">The sequence shown here is derived from an EMBL/GenBank/DDBJ whole genome shotgun (WGS) entry which is preliminary data.</text>
</comment>
<dbReference type="RefSeq" id="WP_284245338.1">
    <property type="nucleotide sequence ID" value="NZ_BSST01000001.1"/>
</dbReference>
<dbReference type="PANTHER" id="PTHR11941">
    <property type="entry name" value="ENOYL-COA HYDRATASE-RELATED"/>
    <property type="match status" value="1"/>
</dbReference>
<keyword evidence="3" id="KW-1185">Reference proteome</keyword>
<organism evidence="2 3">
    <name type="scientific">Thalassotalea insulae</name>
    <dbReference type="NCBI Taxonomy" id="2056778"/>
    <lineage>
        <taxon>Bacteria</taxon>
        <taxon>Pseudomonadati</taxon>
        <taxon>Pseudomonadota</taxon>
        <taxon>Gammaproteobacteria</taxon>
        <taxon>Alteromonadales</taxon>
        <taxon>Colwelliaceae</taxon>
        <taxon>Thalassotalea</taxon>
    </lineage>
</organism>
<dbReference type="InterPro" id="IPR029045">
    <property type="entry name" value="ClpP/crotonase-like_dom_sf"/>
</dbReference>
<dbReference type="SUPFAM" id="SSF52096">
    <property type="entry name" value="ClpP/crotonase"/>
    <property type="match status" value="1"/>
</dbReference>
<protein>
    <submittedName>
        <fullName evidence="2">Enoyl-CoA hydratase</fullName>
    </submittedName>
</protein>
<name>A0ABQ6GU05_9GAMM</name>
<reference evidence="2 3" key="1">
    <citation type="submission" date="2023-03" db="EMBL/GenBank/DDBJ databases">
        <title>Draft genome sequence of Thalassotalea insulae KCTC 62186T.</title>
        <authorList>
            <person name="Sawabe T."/>
        </authorList>
    </citation>
    <scope>NUCLEOTIDE SEQUENCE [LARGE SCALE GENOMIC DNA]</scope>
    <source>
        <strain evidence="2 3">KCTC 62186</strain>
    </source>
</reference>
<dbReference type="Gene3D" id="3.90.226.10">
    <property type="entry name" value="2-enoyl-CoA Hydratase, Chain A, domain 1"/>
    <property type="match status" value="1"/>
</dbReference>
<dbReference type="CDD" id="cd06558">
    <property type="entry name" value="crotonase-like"/>
    <property type="match status" value="1"/>
</dbReference>
<sequence length="265" mass="28820">MDIPVLSDCLLELDKQIARLTFNRHDVRNALTGTAITDDIVKTVNWINKKQDIAVLIITGEGSAFSAGGNIKDMAQRSGDFSGDVAELAYRYRLGIQRIPLALHQCEVPVIAAVNGPAIGAGFDVANMCDLRIASTKAKFGETFANLGLIPGDGGAWFMQRNIGYQQAAALTFTGRVIDADEALKLGVVLEVVEPELLQQHCLTLATEMASKPTASLRLTKRLMKIAQRTQLPDFLDICAVFQGMCHNNPEHLTAVNQMLDKLAK</sequence>
<dbReference type="PANTHER" id="PTHR11941:SF54">
    <property type="entry name" value="ENOYL-COA HYDRATASE, MITOCHONDRIAL"/>
    <property type="match status" value="1"/>
</dbReference>
<evidence type="ECO:0000256" key="1">
    <source>
        <dbReference type="ARBA" id="ARBA00005254"/>
    </source>
</evidence>
<dbReference type="InterPro" id="IPR001753">
    <property type="entry name" value="Enoyl-CoA_hydra/iso"/>
</dbReference>